<dbReference type="OrthoDB" id="9776382at2"/>
<dbReference type="PANTHER" id="PTHR22912:SF160">
    <property type="entry name" value="DIHYDROLIPOYL DEHYDROGENASE"/>
    <property type="match status" value="1"/>
</dbReference>
<dbReference type="GO" id="GO:0006103">
    <property type="term" value="P:2-oxoglutarate metabolic process"/>
    <property type="evidence" value="ECO:0007669"/>
    <property type="project" value="TreeGrafter"/>
</dbReference>
<dbReference type="Pfam" id="PF07992">
    <property type="entry name" value="Pyr_redox_2"/>
    <property type="match status" value="1"/>
</dbReference>
<dbReference type="PROSITE" id="PS50968">
    <property type="entry name" value="BIOTINYL_LIPOYL"/>
    <property type="match status" value="1"/>
</dbReference>
<dbReference type="PRINTS" id="PR00411">
    <property type="entry name" value="PNDRDTASEI"/>
</dbReference>
<keyword evidence="8 13" id="KW-0560">Oxidoreductase</keyword>
<name>A0A438AE15_9RHOB</name>
<dbReference type="SUPFAM" id="SSF51905">
    <property type="entry name" value="FAD/NAD(P)-binding domain"/>
    <property type="match status" value="1"/>
</dbReference>
<dbReference type="FunFam" id="3.30.390.30:FF:000001">
    <property type="entry name" value="Dihydrolipoyl dehydrogenase"/>
    <property type="match status" value="1"/>
</dbReference>
<feature type="compositionally biased region" description="Low complexity" evidence="14">
    <location>
        <begin position="101"/>
        <end position="118"/>
    </location>
</feature>
<dbReference type="CDD" id="cd06849">
    <property type="entry name" value="lipoyl_domain"/>
    <property type="match status" value="1"/>
</dbReference>
<evidence type="ECO:0000256" key="12">
    <source>
        <dbReference type="ARBA" id="ARBA00049187"/>
    </source>
</evidence>
<dbReference type="PROSITE" id="PS00189">
    <property type="entry name" value="LIPOYL"/>
    <property type="match status" value="1"/>
</dbReference>
<dbReference type="SUPFAM" id="SSF51230">
    <property type="entry name" value="Single hybrid motif"/>
    <property type="match status" value="1"/>
</dbReference>
<evidence type="ECO:0000256" key="4">
    <source>
        <dbReference type="ARBA" id="ARBA00016961"/>
    </source>
</evidence>
<dbReference type="PRINTS" id="PR00368">
    <property type="entry name" value="FADPNR"/>
</dbReference>
<dbReference type="PROSITE" id="PS00076">
    <property type="entry name" value="PYRIDINE_REDOX_1"/>
    <property type="match status" value="1"/>
</dbReference>
<dbReference type="InterPro" id="IPR006258">
    <property type="entry name" value="Lipoamide_DH"/>
</dbReference>
<keyword evidence="11 13" id="KW-0676">Redox-active center</keyword>
<dbReference type="Pfam" id="PF00364">
    <property type="entry name" value="Biotin_lipoyl"/>
    <property type="match status" value="1"/>
</dbReference>
<evidence type="ECO:0000256" key="10">
    <source>
        <dbReference type="ARBA" id="ARBA00023157"/>
    </source>
</evidence>
<dbReference type="FunFam" id="2.40.50.100:FF:000009">
    <property type="entry name" value="Acetyltransferase component of pyruvate dehydrogenase complex"/>
    <property type="match status" value="1"/>
</dbReference>
<organism evidence="16 17">
    <name type="scientific">Mesobaculum littorinae</name>
    <dbReference type="NCBI Taxonomy" id="2486419"/>
    <lineage>
        <taxon>Bacteria</taxon>
        <taxon>Pseudomonadati</taxon>
        <taxon>Pseudomonadota</taxon>
        <taxon>Alphaproteobacteria</taxon>
        <taxon>Rhodobacterales</taxon>
        <taxon>Roseobacteraceae</taxon>
        <taxon>Mesobaculum</taxon>
    </lineage>
</organism>
<dbReference type="AlphaFoldDB" id="A0A438AE15"/>
<dbReference type="Gene3D" id="2.40.50.100">
    <property type="match status" value="1"/>
</dbReference>
<evidence type="ECO:0000256" key="9">
    <source>
        <dbReference type="ARBA" id="ARBA00023027"/>
    </source>
</evidence>
<dbReference type="PANTHER" id="PTHR22912">
    <property type="entry name" value="DISULFIDE OXIDOREDUCTASE"/>
    <property type="match status" value="1"/>
</dbReference>
<evidence type="ECO:0000259" key="15">
    <source>
        <dbReference type="PROSITE" id="PS50968"/>
    </source>
</evidence>
<dbReference type="EMBL" id="RQXX01000007">
    <property type="protein sequence ID" value="RVV96931.1"/>
    <property type="molecule type" value="Genomic_DNA"/>
</dbReference>
<dbReference type="GO" id="GO:0050660">
    <property type="term" value="F:flavin adenine dinucleotide binding"/>
    <property type="evidence" value="ECO:0007669"/>
    <property type="project" value="InterPro"/>
</dbReference>
<dbReference type="Pfam" id="PF02852">
    <property type="entry name" value="Pyr_redox_dim"/>
    <property type="match status" value="1"/>
</dbReference>
<dbReference type="SUPFAM" id="SSF55424">
    <property type="entry name" value="FAD/NAD-linked reductases, dimerisation (C-terminal) domain"/>
    <property type="match status" value="1"/>
</dbReference>
<evidence type="ECO:0000256" key="14">
    <source>
        <dbReference type="SAM" id="MobiDB-lite"/>
    </source>
</evidence>
<dbReference type="InterPro" id="IPR012999">
    <property type="entry name" value="Pyr_OxRdtase_I_AS"/>
</dbReference>
<evidence type="ECO:0000256" key="6">
    <source>
        <dbReference type="ARBA" id="ARBA00022823"/>
    </source>
</evidence>
<keyword evidence="9 13" id="KW-0520">NAD</keyword>
<comment type="cofactor">
    <cofactor evidence="1">
        <name>(R)-lipoate</name>
        <dbReference type="ChEBI" id="CHEBI:83088"/>
    </cofactor>
</comment>
<sequence length="620" mass="64184">MDVKVPDIGDFSDVPVVGVLVKVGDTVAAEDPLIELESDKATMEVPSPAAGKVVEIKVAEGDKVAQGSLIMVLEAEDAGDEAGAGDGGDAGTGKGEEGPTGSADPARAASSDAKAAGGSQPGGYGGRGRAPHADRPEAVKPAGDASGKGDVQADVVVLGSGPGGYTAAFRAADLGKSVVLIEKYATLGGVCLNVGCIPSKALLHAAKVITEAEEMGDHGITFAKPQIDLDELRDWKDSVVGQLTGGLKGLAKQRKVTVVQGWGKFTGPNMIEVAGAEGTQTVSFDQCIIAAGSSSVKLPFVPHDDPRVIDSTGALELSDIPGRMLVLGGGIIGLEMACVYDALGAKVTVVELMDQIIPGADKDIVKPLSQRISKRYENILLKTKVTKVEAQDDGLKVTFEDADGKETTDTFDKLLVAVGRSPNGKLIDAEKAGVKVDDRGFIAVDHQQRTGQDHIFAIGDVVGQPMLAHKAVHEGKVAAEVASGEKRAFDALVIPSVAYTDPEVAWVGLTETQAKAQGIDYRKGVFPWAASGRALSNGRSDGMTKILFDPEDDRVIGGAIVGTNAGELIAEVALAIEMGADAVDLGHTIHPHPTLSETVNFAAEMFEGTITDLMPPKKRG</sequence>
<accession>A0A438AE15</accession>
<feature type="region of interest" description="Disordered" evidence="14">
    <location>
        <begin position="77"/>
        <end position="148"/>
    </location>
</feature>
<evidence type="ECO:0000313" key="17">
    <source>
        <dbReference type="Proteomes" id="UP000285908"/>
    </source>
</evidence>
<dbReference type="InterPro" id="IPR000089">
    <property type="entry name" value="Biotin_lipoyl"/>
</dbReference>
<comment type="caution">
    <text evidence="16">The sequence shown here is derived from an EMBL/GenBank/DDBJ whole genome shotgun (WGS) entry which is preliminary data.</text>
</comment>
<keyword evidence="5 13" id="KW-0285">Flavoprotein</keyword>
<keyword evidence="7 13" id="KW-0274">FAD</keyword>
<comment type="similarity">
    <text evidence="2 13">Belongs to the class-I pyridine nucleotide-disulfide oxidoreductase family.</text>
</comment>
<dbReference type="InterPro" id="IPR050151">
    <property type="entry name" value="Class-I_Pyr_Nuc-Dis_Oxidored"/>
</dbReference>
<reference evidence="16 17" key="1">
    <citation type="submission" date="2018-11" db="EMBL/GenBank/DDBJ databases">
        <title>Mesobaculum littorinae gen. nov., sp. nov., isolated from Littorina scabra that represents a novel genus of the order Rhodobacteraceae.</title>
        <authorList>
            <person name="Li F."/>
        </authorList>
    </citation>
    <scope>NUCLEOTIDE SEQUENCE [LARGE SCALE GENOMIC DNA]</scope>
    <source>
        <strain evidence="16 17">M0103</strain>
    </source>
</reference>
<comment type="miscellaneous">
    <text evidence="13">The active site is a redox-active disulfide bond.</text>
</comment>
<dbReference type="FunFam" id="3.50.50.60:FF:000001">
    <property type="entry name" value="Dihydrolipoyl dehydrogenase, mitochondrial"/>
    <property type="match status" value="1"/>
</dbReference>
<evidence type="ECO:0000256" key="5">
    <source>
        <dbReference type="ARBA" id="ARBA00022630"/>
    </source>
</evidence>
<comment type="catalytic activity">
    <reaction evidence="12 13">
        <text>N(6)-[(R)-dihydrolipoyl]-L-lysyl-[protein] + NAD(+) = N(6)-[(R)-lipoyl]-L-lysyl-[protein] + NADH + H(+)</text>
        <dbReference type="Rhea" id="RHEA:15045"/>
        <dbReference type="Rhea" id="RHEA-COMP:10474"/>
        <dbReference type="Rhea" id="RHEA-COMP:10475"/>
        <dbReference type="ChEBI" id="CHEBI:15378"/>
        <dbReference type="ChEBI" id="CHEBI:57540"/>
        <dbReference type="ChEBI" id="CHEBI:57945"/>
        <dbReference type="ChEBI" id="CHEBI:83099"/>
        <dbReference type="ChEBI" id="CHEBI:83100"/>
        <dbReference type="EC" id="1.8.1.4"/>
    </reaction>
</comment>
<evidence type="ECO:0000256" key="7">
    <source>
        <dbReference type="ARBA" id="ARBA00022827"/>
    </source>
</evidence>
<dbReference type="InterPro" id="IPR016156">
    <property type="entry name" value="FAD/NAD-linked_Rdtase_dimer_sf"/>
</dbReference>
<evidence type="ECO:0000256" key="11">
    <source>
        <dbReference type="ARBA" id="ARBA00023284"/>
    </source>
</evidence>
<dbReference type="Gene3D" id="3.50.50.60">
    <property type="entry name" value="FAD/NAD(P)-binding domain"/>
    <property type="match status" value="2"/>
</dbReference>
<dbReference type="Proteomes" id="UP000285908">
    <property type="component" value="Unassembled WGS sequence"/>
</dbReference>
<gene>
    <name evidence="16" type="primary">lpdA</name>
    <name evidence="16" type="ORF">EKE94_16460</name>
</gene>
<evidence type="ECO:0000256" key="13">
    <source>
        <dbReference type="RuleBase" id="RU003692"/>
    </source>
</evidence>
<evidence type="ECO:0000313" key="16">
    <source>
        <dbReference type="EMBL" id="RVV96931.1"/>
    </source>
</evidence>
<keyword evidence="17" id="KW-1185">Reference proteome</keyword>
<dbReference type="InterPro" id="IPR003016">
    <property type="entry name" value="2-oxoA_DH_lipoyl-BS"/>
</dbReference>
<dbReference type="NCBIfam" id="TIGR01350">
    <property type="entry name" value="lipoamide_DH"/>
    <property type="match status" value="1"/>
</dbReference>
<evidence type="ECO:0000256" key="8">
    <source>
        <dbReference type="ARBA" id="ARBA00023002"/>
    </source>
</evidence>
<feature type="compositionally biased region" description="Gly residues" evidence="14">
    <location>
        <begin position="119"/>
        <end position="128"/>
    </location>
</feature>
<evidence type="ECO:0000256" key="1">
    <source>
        <dbReference type="ARBA" id="ARBA00001938"/>
    </source>
</evidence>
<dbReference type="RefSeq" id="WP_127907725.1">
    <property type="nucleotide sequence ID" value="NZ_RQXX01000007.1"/>
</dbReference>
<feature type="domain" description="Lipoyl-binding" evidence="15">
    <location>
        <begin position="1"/>
        <end position="74"/>
    </location>
</feature>
<protein>
    <recommendedName>
        <fullName evidence="4 13">Dihydrolipoyl dehydrogenase</fullName>
        <ecNumber evidence="3 13">1.8.1.4</ecNumber>
    </recommendedName>
</protein>
<keyword evidence="6" id="KW-0450">Lipoyl</keyword>
<evidence type="ECO:0000256" key="2">
    <source>
        <dbReference type="ARBA" id="ARBA00007532"/>
    </source>
</evidence>
<keyword evidence="10" id="KW-1015">Disulfide bond</keyword>
<dbReference type="InterPro" id="IPR036188">
    <property type="entry name" value="FAD/NAD-bd_sf"/>
</dbReference>
<dbReference type="InterPro" id="IPR011053">
    <property type="entry name" value="Single_hybrid_motif"/>
</dbReference>
<feature type="compositionally biased region" description="Gly residues" evidence="14">
    <location>
        <begin position="82"/>
        <end position="93"/>
    </location>
</feature>
<comment type="cofactor">
    <cofactor evidence="13">
        <name>FAD</name>
        <dbReference type="ChEBI" id="CHEBI:57692"/>
    </cofactor>
    <text evidence="13">Binds 1 FAD per subunit.</text>
</comment>
<dbReference type="EC" id="1.8.1.4" evidence="3 13"/>
<dbReference type="Gene3D" id="3.30.390.30">
    <property type="match status" value="1"/>
</dbReference>
<dbReference type="InterPro" id="IPR023753">
    <property type="entry name" value="FAD/NAD-binding_dom"/>
</dbReference>
<evidence type="ECO:0000256" key="3">
    <source>
        <dbReference type="ARBA" id="ARBA00012608"/>
    </source>
</evidence>
<dbReference type="GO" id="GO:0004148">
    <property type="term" value="F:dihydrolipoyl dehydrogenase (NADH) activity"/>
    <property type="evidence" value="ECO:0007669"/>
    <property type="project" value="UniProtKB-EC"/>
</dbReference>
<proteinExistence type="inferred from homology"/>
<dbReference type="InterPro" id="IPR004099">
    <property type="entry name" value="Pyr_nucl-diS_OxRdtase_dimer"/>
</dbReference>